<accession>A0AC35TSX3</accession>
<evidence type="ECO:0000313" key="2">
    <source>
        <dbReference type="WBParaSite" id="RSKR_0000403350.1"/>
    </source>
</evidence>
<proteinExistence type="predicted"/>
<reference evidence="2" key="1">
    <citation type="submission" date="2016-11" db="UniProtKB">
        <authorList>
            <consortium name="WormBaseParasite"/>
        </authorList>
    </citation>
    <scope>IDENTIFICATION</scope>
    <source>
        <strain evidence="2">KR3021</strain>
    </source>
</reference>
<organism evidence="1 2">
    <name type="scientific">Rhabditophanes sp. KR3021</name>
    <dbReference type="NCBI Taxonomy" id="114890"/>
    <lineage>
        <taxon>Eukaryota</taxon>
        <taxon>Metazoa</taxon>
        <taxon>Ecdysozoa</taxon>
        <taxon>Nematoda</taxon>
        <taxon>Chromadorea</taxon>
        <taxon>Rhabditida</taxon>
        <taxon>Tylenchina</taxon>
        <taxon>Panagrolaimomorpha</taxon>
        <taxon>Strongyloidoidea</taxon>
        <taxon>Alloionematidae</taxon>
        <taxon>Rhabditophanes</taxon>
    </lineage>
</organism>
<evidence type="ECO:0000313" key="1">
    <source>
        <dbReference type="Proteomes" id="UP000095286"/>
    </source>
</evidence>
<name>A0AC35TSX3_9BILA</name>
<sequence>MDYNKDERILFEKPLTSPLKENSRENDFISKSYYMNEFNKKYSMAIVDELDMLNYKKRMALKRKFTISSNNA</sequence>
<dbReference type="WBParaSite" id="RSKR_0000403350.1">
    <property type="protein sequence ID" value="RSKR_0000403350.1"/>
    <property type="gene ID" value="RSKR_0000403350"/>
</dbReference>
<protein>
    <submittedName>
        <fullName evidence="2">Uncharacterized protein</fullName>
    </submittedName>
</protein>
<dbReference type="Proteomes" id="UP000095286">
    <property type="component" value="Unplaced"/>
</dbReference>